<dbReference type="GeneID" id="6803259"/>
<evidence type="ECO:0000313" key="1">
    <source>
        <dbReference type="EMBL" id="EKW9776331.1"/>
    </source>
</evidence>
<proteinExistence type="predicted"/>
<dbReference type="EMBL" id="ABKSPD020000007">
    <property type="protein sequence ID" value="EKW9776331.1"/>
    <property type="molecule type" value="Genomic_DNA"/>
</dbReference>
<evidence type="ECO:0000313" key="2">
    <source>
        <dbReference type="EMBL" id="SUC39991.1"/>
    </source>
</evidence>
<protein>
    <submittedName>
        <fullName evidence="1">DUF924 domain-containing protein</fullName>
    </submittedName>
    <submittedName>
        <fullName evidence="2">Uncharacterized protein conserved in bacteria</fullName>
    </submittedName>
</protein>
<reference evidence="1" key="2">
    <citation type="submission" date="2023-06" db="EMBL/GenBank/DDBJ databases">
        <authorList>
            <consortium name="Clinical and Environmental Microbiology Branch: Whole genome sequencing antimicrobial resistance pathogens in the healthcare setting"/>
        </authorList>
    </citation>
    <scope>NUCLEOTIDE SEQUENCE</scope>
    <source>
        <strain evidence="1">Microbial</strain>
    </source>
</reference>
<organism evidence="2 3">
    <name type="scientific">Proteus mirabilis</name>
    <dbReference type="NCBI Taxonomy" id="584"/>
    <lineage>
        <taxon>Bacteria</taxon>
        <taxon>Pseudomonadati</taxon>
        <taxon>Pseudomonadota</taxon>
        <taxon>Gammaproteobacteria</taxon>
        <taxon>Enterobacterales</taxon>
        <taxon>Morganellaceae</taxon>
        <taxon>Proteus</taxon>
    </lineage>
</organism>
<dbReference type="Proteomes" id="UP000254191">
    <property type="component" value="Unassembled WGS sequence"/>
</dbReference>
<dbReference type="OMA" id="YMPYMHS"/>
<dbReference type="AlphaFoldDB" id="A0A379GGJ3"/>
<dbReference type="RefSeq" id="WP_004243612.1">
    <property type="nucleotide sequence ID" value="NZ_ABFDCH020000013.1"/>
</dbReference>
<dbReference type="Pfam" id="PF06041">
    <property type="entry name" value="DUF924"/>
    <property type="match status" value="1"/>
</dbReference>
<gene>
    <name evidence="2" type="ORF">NCTC11938_04273</name>
    <name evidence="1" type="ORF">PW210_002152</name>
</gene>
<sequence length="180" mass="21208">MVPYQPVLTFWFEECTPKQWFQKDSAFDKEIKDRFGELCISASRAELASWRESIEGRLGEIIILDQFSRNIWRDTPKAFAQDNMALILAQEAIRLPEYLTLTPVKRKFLIMPFMHSESQKIHQDAIALFSQLNDDDTYQYELRHKEIIDKYGRYPHRNEILGRTSTPEELAFLQQPGSSF</sequence>
<dbReference type="EMBL" id="UGTS01000006">
    <property type="protein sequence ID" value="SUC39991.1"/>
    <property type="molecule type" value="Genomic_DNA"/>
</dbReference>
<dbReference type="Gene3D" id="1.25.40.10">
    <property type="entry name" value="Tetratricopeptide repeat domain"/>
    <property type="match status" value="1"/>
</dbReference>
<evidence type="ECO:0000313" key="3">
    <source>
        <dbReference type="Proteomes" id="UP000254191"/>
    </source>
</evidence>
<dbReference type="Proteomes" id="UP001171165">
    <property type="component" value="Unassembled WGS sequence"/>
</dbReference>
<dbReference type="Gene3D" id="1.20.58.320">
    <property type="entry name" value="TPR-like"/>
    <property type="match status" value="1"/>
</dbReference>
<dbReference type="InterPro" id="IPR011990">
    <property type="entry name" value="TPR-like_helical_dom_sf"/>
</dbReference>
<dbReference type="InterPro" id="IPR010323">
    <property type="entry name" value="DUF924"/>
</dbReference>
<accession>A0A379GGJ3</accession>
<dbReference type="KEGG" id="pvl:AOB99_10510"/>
<dbReference type="SUPFAM" id="SSF48452">
    <property type="entry name" value="TPR-like"/>
    <property type="match status" value="1"/>
</dbReference>
<reference evidence="2 3" key="1">
    <citation type="submission" date="2018-06" db="EMBL/GenBank/DDBJ databases">
        <authorList>
            <consortium name="Pathogen Informatics"/>
            <person name="Doyle S."/>
        </authorList>
    </citation>
    <scope>NUCLEOTIDE SEQUENCE [LARGE SCALE GENOMIC DNA]</scope>
    <source>
        <strain evidence="2 3">NCTC11938</strain>
    </source>
</reference>
<name>A0A379GGJ3_PROMI</name>